<reference evidence="4 5" key="1">
    <citation type="submission" date="2017-11" db="EMBL/GenBank/DDBJ databases">
        <title>Genome sequence of Entomoplasma luminosum PIMN-1 (ATCC 49195).</title>
        <authorList>
            <person name="Lo W.-S."/>
            <person name="Gasparich G.E."/>
            <person name="Kuo C.-H."/>
        </authorList>
    </citation>
    <scope>NUCLEOTIDE SEQUENCE [LARGE SCALE GENOMIC DNA]</scope>
    <source>
        <strain evidence="4 5">PIMN-1</strain>
    </source>
</reference>
<dbReference type="AlphaFoldDB" id="A0A2K8NSN7"/>
<dbReference type="NCBIfam" id="NF003843">
    <property type="entry name" value="PRK05422.1"/>
    <property type="match status" value="1"/>
</dbReference>
<protein>
    <recommendedName>
        <fullName evidence="3">SsrA-binding protein</fullName>
    </recommendedName>
    <alternativeName>
        <fullName evidence="3">Small protein B</fullName>
    </alternativeName>
</protein>
<dbReference type="GO" id="GO:0070930">
    <property type="term" value="P:trans-translation-dependent protein tagging"/>
    <property type="evidence" value="ECO:0007669"/>
    <property type="project" value="TreeGrafter"/>
</dbReference>
<dbReference type="InterPro" id="IPR000037">
    <property type="entry name" value="SsrA-bd_prot"/>
</dbReference>
<sequence length="148" mass="17442">MSEKIIAQNRKAYFHYEILEKIEAGLVLSGPEIKSIRNHDVTLEGSFILIRKGECFILNMHIKKYEYANYVAGIEETRTRKLLLHQKQIKKLGEEIQLKRLVIVPLKLYFQEGLVKLEIGLGRPKKLYDKRQTIKQRDLDRKAKSNKY</sequence>
<keyword evidence="2 3" id="KW-0694">RNA-binding</keyword>
<dbReference type="Pfam" id="PF01668">
    <property type="entry name" value="SmpB"/>
    <property type="match status" value="1"/>
</dbReference>
<dbReference type="OrthoDB" id="9805462at2"/>
<evidence type="ECO:0000256" key="1">
    <source>
        <dbReference type="ARBA" id="ARBA00022490"/>
    </source>
</evidence>
<comment type="similarity">
    <text evidence="3">Belongs to the SmpB family.</text>
</comment>
<dbReference type="RefSeq" id="WP_025734731.1">
    <property type="nucleotide sequence ID" value="NZ_CP024963.1"/>
</dbReference>
<evidence type="ECO:0000313" key="4">
    <source>
        <dbReference type="EMBL" id="ATZ16787.1"/>
    </source>
</evidence>
<organism evidence="4 5">
    <name type="scientific">Williamsoniiplasma luminosum</name>
    <dbReference type="NCBI Taxonomy" id="214888"/>
    <lineage>
        <taxon>Bacteria</taxon>
        <taxon>Bacillati</taxon>
        <taxon>Mycoplasmatota</taxon>
        <taxon>Mollicutes</taxon>
        <taxon>Entomoplasmatales</taxon>
        <taxon>Williamsoniiplasma</taxon>
    </lineage>
</organism>
<evidence type="ECO:0000313" key="5">
    <source>
        <dbReference type="Proteomes" id="UP000232063"/>
    </source>
</evidence>
<dbReference type="KEGG" id="elj:ELUMI_v1c00590"/>
<gene>
    <name evidence="3 4" type="primary">smpB</name>
    <name evidence="4" type="ORF">ELUMI_v1c00590</name>
</gene>
<name>A0A2K8NSN7_9MOLU</name>
<evidence type="ECO:0000256" key="3">
    <source>
        <dbReference type="HAMAP-Rule" id="MF_00023"/>
    </source>
</evidence>
<comment type="subcellular location">
    <subcellularLocation>
        <location evidence="3">Cytoplasm</location>
    </subcellularLocation>
    <text evidence="3">The tmRNA-SmpB complex associates with stalled 70S ribosomes.</text>
</comment>
<dbReference type="NCBIfam" id="TIGR00086">
    <property type="entry name" value="smpB"/>
    <property type="match status" value="1"/>
</dbReference>
<dbReference type="Proteomes" id="UP000232063">
    <property type="component" value="Chromosome"/>
</dbReference>
<accession>A0A2K8NSN7</accession>
<dbReference type="GO" id="GO:0003723">
    <property type="term" value="F:RNA binding"/>
    <property type="evidence" value="ECO:0007669"/>
    <property type="project" value="UniProtKB-UniRule"/>
</dbReference>
<dbReference type="HAMAP" id="MF_00023">
    <property type="entry name" value="SmpB"/>
    <property type="match status" value="1"/>
</dbReference>
<keyword evidence="5" id="KW-1185">Reference proteome</keyword>
<dbReference type="GO" id="GO:0005829">
    <property type="term" value="C:cytosol"/>
    <property type="evidence" value="ECO:0007669"/>
    <property type="project" value="TreeGrafter"/>
</dbReference>
<comment type="function">
    <text evidence="3">Required for rescue of stalled ribosomes mediated by trans-translation. Binds to transfer-messenger RNA (tmRNA), required for stable association of tmRNA with ribosomes. tmRNA and SmpB together mimic tRNA shape, replacing the anticodon stem-loop with SmpB. tmRNA is encoded by the ssrA gene; the 2 termini fold to resemble tRNA(Ala) and it encodes a 'tag peptide', a short internal open reading frame. During trans-translation Ala-aminoacylated tmRNA acts like a tRNA, entering the A-site of stalled ribosomes, displacing the stalled mRNA. The ribosome then switches to translate the ORF on the tmRNA; the nascent peptide is terminated with the 'tag peptide' encoded by the tmRNA and targeted for degradation. The ribosome is freed to recommence translation, which seems to be the essential function of trans-translation.</text>
</comment>
<evidence type="ECO:0000256" key="2">
    <source>
        <dbReference type="ARBA" id="ARBA00022884"/>
    </source>
</evidence>
<dbReference type="PROSITE" id="PS01317">
    <property type="entry name" value="SSRP"/>
    <property type="match status" value="1"/>
</dbReference>
<dbReference type="EMBL" id="CP024963">
    <property type="protein sequence ID" value="ATZ16787.1"/>
    <property type="molecule type" value="Genomic_DNA"/>
</dbReference>
<dbReference type="InterPro" id="IPR023620">
    <property type="entry name" value="SmpB"/>
</dbReference>
<dbReference type="InterPro" id="IPR020081">
    <property type="entry name" value="SsrA-bd_prot_CS"/>
</dbReference>
<dbReference type="Gene3D" id="2.40.280.10">
    <property type="match status" value="1"/>
</dbReference>
<proteinExistence type="inferred from homology"/>
<dbReference type="SUPFAM" id="SSF74982">
    <property type="entry name" value="Small protein B (SmpB)"/>
    <property type="match status" value="1"/>
</dbReference>
<dbReference type="CDD" id="cd09294">
    <property type="entry name" value="SmpB"/>
    <property type="match status" value="1"/>
</dbReference>
<keyword evidence="1 3" id="KW-0963">Cytoplasm</keyword>
<dbReference type="PANTHER" id="PTHR30308:SF2">
    <property type="entry name" value="SSRA-BINDING PROTEIN"/>
    <property type="match status" value="1"/>
</dbReference>
<dbReference type="PANTHER" id="PTHR30308">
    <property type="entry name" value="TMRNA-BINDING COMPONENT OF TRANS-TRANSLATION TAGGING COMPLEX"/>
    <property type="match status" value="1"/>
</dbReference>
<dbReference type="GO" id="GO:0070929">
    <property type="term" value="P:trans-translation"/>
    <property type="evidence" value="ECO:0007669"/>
    <property type="project" value="UniProtKB-UniRule"/>
</dbReference>